<evidence type="ECO:0000313" key="8">
    <source>
        <dbReference type="Proteomes" id="UP001108280"/>
    </source>
</evidence>
<dbReference type="SUPFAM" id="SSF52047">
    <property type="entry name" value="RNI-like"/>
    <property type="match status" value="1"/>
</dbReference>
<evidence type="ECO:0000313" key="5">
    <source>
        <dbReference type="EMBL" id="ERE87446.1"/>
    </source>
</evidence>
<dbReference type="OrthoDB" id="9619956at2759"/>
<dbReference type="Proteomes" id="UP000001075">
    <property type="component" value="Unassembled WGS sequence"/>
</dbReference>
<keyword evidence="8" id="KW-1185">Reference proteome</keyword>
<gene>
    <name evidence="9" type="primary">LOC100757084</name>
    <name evidence="5" type="ORF">H671_1g3788</name>
    <name evidence="4" type="ORF">I79_023589</name>
</gene>
<comment type="similarity">
    <text evidence="1">Belongs to the PRAME family.</text>
</comment>
<dbReference type="eggNOG" id="ENOG502QWSJ">
    <property type="taxonomic scope" value="Eukaryota"/>
</dbReference>
<protein>
    <submittedName>
        <fullName evidence="4 5 9">PRAME family member 12</fullName>
    </submittedName>
</protein>
<dbReference type="KEGG" id="cge:100757084"/>
<organism evidence="4 6">
    <name type="scientific">Cricetulus griseus</name>
    <name type="common">Chinese hamster</name>
    <name type="synonym">Cricetulus barabensis griseus</name>
    <dbReference type="NCBI Taxonomy" id="10029"/>
    <lineage>
        <taxon>Eukaryota</taxon>
        <taxon>Metazoa</taxon>
        <taxon>Chordata</taxon>
        <taxon>Craniata</taxon>
        <taxon>Vertebrata</taxon>
        <taxon>Euteleostomi</taxon>
        <taxon>Mammalia</taxon>
        <taxon>Eutheria</taxon>
        <taxon>Euarchontoglires</taxon>
        <taxon>Glires</taxon>
        <taxon>Rodentia</taxon>
        <taxon>Myomorpha</taxon>
        <taxon>Muroidea</taxon>
        <taxon>Cricetidae</taxon>
        <taxon>Cricetinae</taxon>
        <taxon>Cricetulus</taxon>
    </lineage>
</organism>
<evidence type="ECO:0000256" key="1">
    <source>
        <dbReference type="ARBA" id="ARBA00009608"/>
    </source>
</evidence>
<sequence>MSIRTPPTLEELARNVLLRNETLAISALEDLPMMLFPALFKEAFSGRHTKIVKAMVAAWPFPCLPLGTLMNNTFNLEVFQAVLDGLDVLLIQQVCSKRGKLQVLDFRQVHHEFWSIQAGTRDGDCSAETVSEKQVVQVLPRDELRGKLKVVADLYFRFQLDEEEMYLLHWAQQRKDFLQLCCVNMKIVLLSLDNVRMVLTVFEPEHMEVLELTVDWNWCTLARFSPCLTQMRNLHTLSLVWIHKNGFGVVYIPGLEKFIQKFIAQFSRLGSLQHLYLNGFCFLSDHMKLLLRNLKTTLETFSVTHSHFLQSHLHHFSQCQQLHQLKHLDMSGVPMSHLFMMPLRVLLENVSDTLETLELQGCEIKDSQLNVLLPALSQCSQLTKVNFYTNDFSMNVLSDLLLHTANLSKMTMEQYPAPLECYDDLGYVSIERFVQLCLLLMDTLRAIRQPKMISFATDVCSRCFKRCVYDQEIRLCPCLQ</sequence>
<dbReference type="PANTHER" id="PTHR14224:SF94">
    <property type="entry name" value="PRAME FAMILY MEMBER 12"/>
    <property type="match status" value="1"/>
</dbReference>
<dbReference type="RefSeq" id="XP_027289799.1">
    <property type="nucleotide sequence ID" value="XM_027433998.2"/>
</dbReference>
<dbReference type="RefSeq" id="XP_003514424.1">
    <property type="nucleotide sequence ID" value="XM_003514376.3"/>
</dbReference>
<dbReference type="InterPro" id="IPR032675">
    <property type="entry name" value="LRR_dom_sf"/>
</dbReference>
<keyword evidence="3" id="KW-0677">Repeat</keyword>
<evidence type="ECO:0000313" key="4">
    <source>
        <dbReference type="EMBL" id="EGV93573.1"/>
    </source>
</evidence>
<keyword evidence="2" id="KW-0433">Leucine-rich repeat</keyword>
<proteinExistence type="inferred from homology"/>
<dbReference type="GO" id="GO:0043066">
    <property type="term" value="P:negative regulation of apoptotic process"/>
    <property type="evidence" value="ECO:0007669"/>
    <property type="project" value="InterPro"/>
</dbReference>
<reference evidence="8" key="6">
    <citation type="journal article" date="2020" name="Biotechnol. Bioeng.">
        <title>Chromosome-scale scaffolds for the Chinese hamster reference genome assembly to facilitate the study of the CHO epigenome.</title>
        <authorList>
            <person name="Hilliard W."/>
            <person name="MacDonald M."/>
            <person name="Lee K.H."/>
        </authorList>
    </citation>
    <scope>NUCLEOTIDE SEQUENCE [LARGE SCALE GENOMIC DNA]</scope>
    <source>
        <strain evidence="8">17A/GY</strain>
    </source>
</reference>
<dbReference type="GeneID" id="100757084"/>
<dbReference type="PIRSF" id="PIRSF038286">
    <property type="entry name" value="PRAME"/>
    <property type="match status" value="1"/>
</dbReference>
<evidence type="ECO:0000256" key="2">
    <source>
        <dbReference type="ARBA" id="ARBA00022614"/>
    </source>
</evidence>
<dbReference type="AlphaFoldDB" id="G3IIC1"/>
<reference evidence="4" key="2">
    <citation type="submission" date="2011-08" db="EMBL/GenBank/DDBJ databases">
        <title>The genomic sequence of the Chinese hamster ovary CHO-K1 cell line.</title>
        <authorList>
            <person name="Xu X."/>
            <person name="Nagarajan H."/>
            <person name="Lewis N.E."/>
            <person name="Pan S."/>
            <person name="Cai Z."/>
            <person name="Liu X."/>
            <person name="Chen W."/>
            <person name="Xie M."/>
            <person name="Wang W."/>
            <person name="Hammond S."/>
            <person name="Andersen M.R."/>
            <person name="Neff N."/>
            <person name="Passarelli B."/>
            <person name="Koh W."/>
            <person name="Fan C.H."/>
            <person name="Wang J."/>
            <person name="Gui Y."/>
            <person name="Lee K.H."/>
            <person name="Betenbaugh M.J."/>
            <person name="Quake S.R."/>
            <person name="Famili I."/>
            <person name="Palsson B.O."/>
            <person name="Wang J."/>
        </authorList>
    </citation>
    <scope>NUCLEOTIDE SEQUENCE</scope>
</reference>
<dbReference type="Proteomes" id="UP000030759">
    <property type="component" value="Unassembled WGS sequence"/>
</dbReference>
<dbReference type="EMBL" id="JH002979">
    <property type="protein sequence ID" value="EGV93573.1"/>
    <property type="molecule type" value="Genomic_DNA"/>
</dbReference>
<dbReference type="GO" id="GO:0008284">
    <property type="term" value="P:positive regulation of cell population proliferation"/>
    <property type="evidence" value="ECO:0007669"/>
    <property type="project" value="InterPro"/>
</dbReference>
<evidence type="ECO:0000256" key="3">
    <source>
        <dbReference type="ARBA" id="ARBA00022737"/>
    </source>
</evidence>
<dbReference type="GO" id="GO:0005737">
    <property type="term" value="C:cytoplasm"/>
    <property type="evidence" value="ECO:0007669"/>
    <property type="project" value="TreeGrafter"/>
</dbReference>
<reference evidence="8" key="5">
    <citation type="journal article" date="2018" name="Biotechnol. Bioeng.">
        <title>A reference genome of the Chinese hamster based on a hybrid assembly strategy.</title>
        <authorList>
            <person name="Rupp O."/>
            <person name="MacDonald M.L."/>
            <person name="Li S."/>
            <person name="Dhiman H."/>
            <person name="Polson S."/>
            <person name="Griep S."/>
            <person name="Heffner K."/>
            <person name="Hernandez I."/>
            <person name="Brinkrolf K."/>
            <person name="Jadhav V."/>
            <person name="Samoudi M."/>
            <person name="Hao H."/>
            <person name="Kingham B."/>
            <person name="Goesmann A."/>
            <person name="Betenbaugh M.J."/>
            <person name="Lewis N.E."/>
            <person name="Borth N."/>
            <person name="Lee K.H."/>
        </authorList>
    </citation>
    <scope>NUCLEOTIDE SEQUENCE [LARGE SCALE GENOMIC DNA]</scope>
    <source>
        <strain evidence="8">17A/GY</strain>
    </source>
</reference>
<accession>G3IIC1</accession>
<dbReference type="InterPro" id="IPR050694">
    <property type="entry name" value="LRRC14/PRAME"/>
</dbReference>
<evidence type="ECO:0000313" key="9">
    <source>
        <dbReference type="RefSeq" id="XP_027289799.1"/>
    </source>
</evidence>
<dbReference type="STRING" id="10029.G3IIC1"/>
<reference evidence="6" key="1">
    <citation type="journal article" date="2011" name="Nat. Biotechnol.">
        <title>The genomic sequence of the Chinese hamster ovary (CHO)-K1 cell line.</title>
        <authorList>
            <person name="Xu X."/>
            <person name="Nagarajan H."/>
            <person name="Lewis N.E."/>
            <person name="Pan S."/>
            <person name="Cai Z."/>
            <person name="Liu X."/>
            <person name="Chen W."/>
            <person name="Xie M."/>
            <person name="Wang W."/>
            <person name="Hammond S."/>
            <person name="Andersen M.R."/>
            <person name="Neff N."/>
            <person name="Passarelli B."/>
            <person name="Koh W."/>
            <person name="Fan H.C."/>
            <person name="Wang J."/>
            <person name="Gui Y."/>
            <person name="Lee K.H."/>
            <person name="Betenbaugh M.J."/>
            <person name="Quake S.R."/>
            <person name="Famili I."/>
            <person name="Palsson B.O."/>
            <person name="Wang J."/>
        </authorList>
    </citation>
    <scope>NUCLEOTIDE SEQUENCE [LARGE SCALE GENOMIC DNA]</scope>
    <source>
        <strain evidence="6">CHO K1 cell line</strain>
    </source>
</reference>
<dbReference type="InterPro" id="IPR026271">
    <property type="entry name" value="PRAME"/>
</dbReference>
<name>G3IIC1_CRIGR</name>
<dbReference type="Proteomes" id="UP001108280">
    <property type="component" value="Chromosome 1"/>
</dbReference>
<reference evidence="9" key="7">
    <citation type="submission" date="2025-04" db="UniProtKB">
        <authorList>
            <consortium name="RefSeq"/>
        </authorList>
    </citation>
    <scope>IDENTIFICATION</scope>
    <source>
        <strain evidence="9">17A/GY</strain>
        <tissue evidence="9">Liver</tissue>
    </source>
</reference>
<evidence type="ECO:0000313" key="6">
    <source>
        <dbReference type="Proteomes" id="UP000001075"/>
    </source>
</evidence>
<reference evidence="7" key="3">
    <citation type="journal article" date="2013" name="Nat. Biotechnol.">
        <title>Chinese hamster genome sequenced from sorted chromosomes.</title>
        <authorList>
            <person name="Brinkrolf K."/>
            <person name="Rupp O."/>
            <person name="Laux H."/>
            <person name="Kollin F."/>
            <person name="Ernst W."/>
            <person name="Linke B."/>
            <person name="Kofler R."/>
            <person name="Romand S."/>
            <person name="Hesse F."/>
            <person name="Budach W.E."/>
            <person name="Galosy S."/>
            <person name="Muller D."/>
            <person name="Noll T."/>
            <person name="Wienberg J."/>
            <person name="Jostock T."/>
            <person name="Leonard M."/>
            <person name="Grillari J."/>
            <person name="Tauch A."/>
            <person name="Goesmann A."/>
            <person name="Helk B."/>
            <person name="Mott J.E."/>
            <person name="Puhler A."/>
            <person name="Borth N."/>
        </authorList>
    </citation>
    <scope>NUCLEOTIDE SEQUENCE [LARGE SCALE GENOMIC DNA]</scope>
    <source>
        <strain evidence="7">17A/GY</strain>
    </source>
</reference>
<reference evidence="5" key="4">
    <citation type="submission" date="2013-03" db="EMBL/GenBank/DDBJ databases">
        <title>Chinese hamster genome sequenced from sorted chromosomes.</title>
        <authorList>
            <person name="Brinkrolf K."/>
            <person name="Rupp O."/>
            <person name="Laux H."/>
            <person name="Kollin F."/>
            <person name="Ernst W."/>
            <person name="Linke B."/>
            <person name="Kofler R."/>
            <person name="Romand S."/>
            <person name="Hesse F."/>
            <person name="Budach W.E."/>
            <person name="Galosy S."/>
            <person name="Muller D."/>
            <person name="Noll T."/>
            <person name="Wienberg J."/>
            <person name="Jostock T."/>
            <person name="Leonard M."/>
            <person name="Grillari J."/>
            <person name="Tauch A."/>
            <person name="Goesmann A."/>
            <person name="Helk B."/>
            <person name="Mott J.E."/>
            <person name="Puehler A."/>
            <person name="Borth N."/>
        </authorList>
    </citation>
    <scope>NUCLEOTIDE SEQUENCE</scope>
    <source>
        <strain evidence="5">17A/GY</strain>
    </source>
</reference>
<evidence type="ECO:0000313" key="7">
    <source>
        <dbReference type="Proteomes" id="UP000030759"/>
    </source>
</evidence>
<dbReference type="GO" id="GO:0045892">
    <property type="term" value="P:negative regulation of DNA-templated transcription"/>
    <property type="evidence" value="ECO:0007669"/>
    <property type="project" value="InterPro"/>
</dbReference>
<dbReference type="PaxDb" id="10029-XP_007617691.1"/>
<dbReference type="PANTHER" id="PTHR14224">
    <property type="entry name" value="SIMILAR TO PREFERENTIALLY EXPRESSED ANTIGEN IN MELANOMA-LIKE 3"/>
    <property type="match status" value="1"/>
</dbReference>
<dbReference type="Gene3D" id="3.80.10.10">
    <property type="entry name" value="Ribonuclease Inhibitor"/>
    <property type="match status" value="1"/>
</dbReference>
<dbReference type="EMBL" id="KE667124">
    <property type="protein sequence ID" value="ERE87446.1"/>
    <property type="molecule type" value="Genomic_DNA"/>
</dbReference>
<dbReference type="FunFam" id="3.80.10.10:FF:000079">
    <property type="entry name" value="PRAME family member 18"/>
    <property type="match status" value="1"/>
</dbReference>
<dbReference type="GO" id="GO:0045596">
    <property type="term" value="P:negative regulation of cell differentiation"/>
    <property type="evidence" value="ECO:0007669"/>
    <property type="project" value="InterPro"/>
</dbReference>